<dbReference type="GO" id="GO:0004674">
    <property type="term" value="F:protein serine/threonine kinase activity"/>
    <property type="evidence" value="ECO:0007669"/>
    <property type="project" value="UniProtKB-KW"/>
</dbReference>
<dbReference type="SMART" id="SM00220">
    <property type="entry name" value="S_TKc"/>
    <property type="match status" value="1"/>
</dbReference>
<dbReference type="PROSITE" id="PS00108">
    <property type="entry name" value="PROTEIN_KINASE_ST"/>
    <property type="match status" value="1"/>
</dbReference>
<dbReference type="InterPro" id="IPR011009">
    <property type="entry name" value="Kinase-like_dom_sf"/>
</dbReference>
<evidence type="ECO:0000313" key="14">
    <source>
        <dbReference type="EMBL" id="KAH0500643.1"/>
    </source>
</evidence>
<dbReference type="SUPFAM" id="SSF56112">
    <property type="entry name" value="Protein kinase-like (PK-like)"/>
    <property type="match status" value="1"/>
</dbReference>
<dbReference type="CDD" id="cd14337">
    <property type="entry name" value="UBA_MARK_Par1"/>
    <property type="match status" value="1"/>
</dbReference>
<evidence type="ECO:0000256" key="3">
    <source>
        <dbReference type="ARBA" id="ARBA00022679"/>
    </source>
</evidence>
<comment type="similarity">
    <text evidence="8">Belongs to the protein kinase superfamily. CAMK Ser/Thr protein kinase family. Smok subfamily.</text>
</comment>
<dbReference type="PANTHER" id="PTHR24346:SF95">
    <property type="entry name" value="SPERM MOTILITY KINASE 3A"/>
    <property type="match status" value="1"/>
</dbReference>
<dbReference type="CDD" id="cd14003">
    <property type="entry name" value="STKc_AMPK-like"/>
    <property type="match status" value="1"/>
</dbReference>
<dbReference type="GO" id="GO:0035556">
    <property type="term" value="P:intracellular signal transduction"/>
    <property type="evidence" value="ECO:0007669"/>
    <property type="project" value="TreeGrafter"/>
</dbReference>
<evidence type="ECO:0000256" key="11">
    <source>
        <dbReference type="PROSITE-ProRule" id="PRU10141"/>
    </source>
</evidence>
<dbReference type="PROSITE" id="PS50011">
    <property type="entry name" value="PROTEIN_KINASE_DOM"/>
    <property type="match status" value="1"/>
</dbReference>
<comment type="catalytic activity">
    <reaction evidence="10">
        <text>L-seryl-[protein] + ATP = O-phospho-L-seryl-[protein] + ADP + H(+)</text>
        <dbReference type="Rhea" id="RHEA:17989"/>
        <dbReference type="Rhea" id="RHEA-COMP:9863"/>
        <dbReference type="Rhea" id="RHEA-COMP:11604"/>
        <dbReference type="ChEBI" id="CHEBI:15378"/>
        <dbReference type="ChEBI" id="CHEBI:29999"/>
        <dbReference type="ChEBI" id="CHEBI:30616"/>
        <dbReference type="ChEBI" id="CHEBI:83421"/>
        <dbReference type="ChEBI" id="CHEBI:456216"/>
        <dbReference type="EC" id="2.7.11.1"/>
    </reaction>
</comment>
<dbReference type="FunFam" id="1.10.510.10:FF:000592">
    <property type="entry name" value="CAMK family protein kinase"/>
    <property type="match status" value="1"/>
</dbReference>
<protein>
    <recommendedName>
        <fullName evidence="1">non-specific serine/threonine protein kinase</fullName>
        <ecNumber evidence="1">2.7.11.1</ecNumber>
    </recommendedName>
</protein>
<dbReference type="InterPro" id="IPR008271">
    <property type="entry name" value="Ser/Thr_kinase_AS"/>
</dbReference>
<keyword evidence="2" id="KW-0723">Serine/threonine-protein kinase</keyword>
<evidence type="ECO:0000256" key="12">
    <source>
        <dbReference type="SAM" id="MobiDB-lite"/>
    </source>
</evidence>
<dbReference type="PROSITE" id="PS00107">
    <property type="entry name" value="PROTEIN_KINASE_ATP"/>
    <property type="match status" value="1"/>
</dbReference>
<evidence type="ECO:0000256" key="1">
    <source>
        <dbReference type="ARBA" id="ARBA00012513"/>
    </source>
</evidence>
<organism evidence="14 15">
    <name type="scientific">Microtus ochrogaster</name>
    <name type="common">Prairie vole</name>
    <dbReference type="NCBI Taxonomy" id="79684"/>
    <lineage>
        <taxon>Eukaryota</taxon>
        <taxon>Metazoa</taxon>
        <taxon>Chordata</taxon>
        <taxon>Craniata</taxon>
        <taxon>Vertebrata</taxon>
        <taxon>Euteleostomi</taxon>
        <taxon>Mammalia</taxon>
        <taxon>Eutheria</taxon>
        <taxon>Euarchontoglires</taxon>
        <taxon>Glires</taxon>
        <taxon>Rodentia</taxon>
        <taxon>Myomorpha</taxon>
        <taxon>Muroidea</taxon>
        <taxon>Cricetidae</taxon>
        <taxon>Arvicolinae</taxon>
        <taxon>Microtus</taxon>
    </lineage>
</organism>
<dbReference type="PANTHER" id="PTHR24346">
    <property type="entry name" value="MAP/MICROTUBULE AFFINITY-REGULATING KINASE"/>
    <property type="match status" value="1"/>
</dbReference>
<comment type="caution">
    <text evidence="14">The sequence shown here is derived from an EMBL/GenBank/DDBJ whole genome shotgun (WGS) entry which is preliminary data.</text>
</comment>
<feature type="region of interest" description="Disordered" evidence="12">
    <location>
        <begin position="632"/>
        <end position="659"/>
    </location>
</feature>
<evidence type="ECO:0000259" key="13">
    <source>
        <dbReference type="PROSITE" id="PS50011"/>
    </source>
</evidence>
<dbReference type="FunFam" id="3.30.200.20:FF:000003">
    <property type="entry name" value="Non-specific serine/threonine protein kinase"/>
    <property type="match status" value="1"/>
</dbReference>
<keyword evidence="4 11" id="KW-0547">Nucleotide-binding</keyword>
<evidence type="ECO:0000256" key="10">
    <source>
        <dbReference type="ARBA" id="ARBA00048679"/>
    </source>
</evidence>
<evidence type="ECO:0000256" key="6">
    <source>
        <dbReference type="ARBA" id="ARBA00022840"/>
    </source>
</evidence>
<keyword evidence="3" id="KW-0808">Transferase</keyword>
<dbReference type="Gene3D" id="1.10.8.10">
    <property type="entry name" value="DNA helicase RuvA subunit, C-terminal domain"/>
    <property type="match status" value="1"/>
</dbReference>
<proteinExistence type="inferred from homology"/>
<dbReference type="AlphaFoldDB" id="A0A8J6FZJ8"/>
<feature type="binding site" evidence="11">
    <location>
        <position position="57"/>
    </location>
    <ligand>
        <name>ATP</name>
        <dbReference type="ChEBI" id="CHEBI:30616"/>
    </ligand>
</feature>
<gene>
    <name evidence="14" type="ORF">LTLLF_107365</name>
</gene>
<evidence type="ECO:0000313" key="15">
    <source>
        <dbReference type="Proteomes" id="UP000710432"/>
    </source>
</evidence>
<dbReference type="GO" id="GO:0005524">
    <property type="term" value="F:ATP binding"/>
    <property type="evidence" value="ECO:0007669"/>
    <property type="project" value="UniProtKB-UniRule"/>
</dbReference>
<evidence type="ECO:0000256" key="2">
    <source>
        <dbReference type="ARBA" id="ARBA00022527"/>
    </source>
</evidence>
<sequence>MSSDSEEESSRFKSESSFSYRESFHSQYIALKTIGQGGYAKVKLAYHRLTGTPVAVKVLRKKKLWCYPVMSEVDIMMTVNHPNIISLLQVIESEKRIYLVMELAEGQQLYQYIRKAGHLQEDEALGIFRQILSAVSYCHELGIIHRDLKPDNIMVDGNGKVKIIDFGLGTQVKPGQRLSFHCGAYSYGAPELLLGKLYDGPKIDIWTLGVVLYFMVVGKVPFDSVNTRELRRQVVAGKYTVPSNLSEELRDLLSHLMTVNPKFRPTVTEVMTHPWLREDLEASPNHCEEMVPSLPDPAIVEAMEYMGFQAKDIKDSLCQRKYNQTMASYCLLQEQALRRQDCTTWAQPVNPGSTPFPSLEDPAAFPLELRRRGSEPTLGTLLRGPATYGPVPAYGQQSHHQHSGAPGGVTLSTVVLHRVIISTVVLHKESSQHSGAPRGVTLSTMVLHRVIISTVVLHRVIISTVVLQEESHSAQWCSTRSRLSTVVLHGELPSAQWCSRRSHTQHSGAPRGVAFSTVVLHEESPSAQWCSTRSHPQHSGAPRGVALSTVVLHEESPSAQWCSTRSRPQHSGAPGGITLSTVVLHEESPSAQWCSTRTSTSSLHIRILIHTHILIHIHIRIRILILIPHPHPHSTSASTSTSSSTPASTSTSASSSIQSASTSTSASSLHIRILIRICILTPHPHLHLLGTQEEGALQEFEKMSF</sequence>
<accession>A0A8J6FZJ8</accession>
<evidence type="ECO:0000256" key="5">
    <source>
        <dbReference type="ARBA" id="ARBA00022777"/>
    </source>
</evidence>
<comment type="function">
    <text evidence="7">May play a role in sperm motility, especially in the regulation of flagellar function.</text>
</comment>
<dbReference type="Gene3D" id="1.10.510.10">
    <property type="entry name" value="Transferase(Phosphotransferase) domain 1"/>
    <property type="match status" value="1"/>
</dbReference>
<dbReference type="FunFam" id="1.10.8.10:FF:000005">
    <property type="entry name" value="Non-specific serine/threonine protein kinase"/>
    <property type="match status" value="1"/>
</dbReference>
<comment type="catalytic activity">
    <reaction evidence="9">
        <text>L-threonyl-[protein] + ATP = O-phospho-L-threonyl-[protein] + ADP + H(+)</text>
        <dbReference type="Rhea" id="RHEA:46608"/>
        <dbReference type="Rhea" id="RHEA-COMP:11060"/>
        <dbReference type="Rhea" id="RHEA-COMP:11605"/>
        <dbReference type="ChEBI" id="CHEBI:15378"/>
        <dbReference type="ChEBI" id="CHEBI:30013"/>
        <dbReference type="ChEBI" id="CHEBI:30616"/>
        <dbReference type="ChEBI" id="CHEBI:61977"/>
        <dbReference type="ChEBI" id="CHEBI:456216"/>
        <dbReference type="EC" id="2.7.11.1"/>
    </reaction>
</comment>
<dbReference type="InterPro" id="IPR000719">
    <property type="entry name" value="Prot_kinase_dom"/>
</dbReference>
<dbReference type="EC" id="2.7.11.1" evidence="1"/>
<feature type="domain" description="Protein kinase" evidence="13">
    <location>
        <begin position="28"/>
        <end position="276"/>
    </location>
</feature>
<dbReference type="GO" id="GO:0005737">
    <property type="term" value="C:cytoplasm"/>
    <property type="evidence" value="ECO:0007669"/>
    <property type="project" value="TreeGrafter"/>
</dbReference>
<dbReference type="InterPro" id="IPR017441">
    <property type="entry name" value="Protein_kinase_ATP_BS"/>
</dbReference>
<keyword evidence="6 11" id="KW-0067">ATP-binding</keyword>
<evidence type="ECO:0000256" key="9">
    <source>
        <dbReference type="ARBA" id="ARBA00047899"/>
    </source>
</evidence>
<name>A0A8J6FZJ8_MICOH</name>
<evidence type="ECO:0000256" key="7">
    <source>
        <dbReference type="ARBA" id="ARBA00037391"/>
    </source>
</evidence>
<dbReference type="EMBL" id="JAATJU010027268">
    <property type="protein sequence ID" value="KAH0500643.1"/>
    <property type="molecule type" value="Genomic_DNA"/>
</dbReference>
<evidence type="ECO:0000256" key="4">
    <source>
        <dbReference type="ARBA" id="ARBA00022741"/>
    </source>
</evidence>
<dbReference type="Pfam" id="PF00069">
    <property type="entry name" value="Pkinase"/>
    <property type="match status" value="1"/>
</dbReference>
<evidence type="ECO:0000256" key="8">
    <source>
        <dbReference type="ARBA" id="ARBA00038181"/>
    </source>
</evidence>
<dbReference type="Proteomes" id="UP000710432">
    <property type="component" value="Unassembled WGS sequence"/>
</dbReference>
<reference evidence="14" key="1">
    <citation type="submission" date="2020-03" db="EMBL/GenBank/DDBJ databases">
        <title>Studies in the Genomics of Life Span.</title>
        <authorList>
            <person name="Glass D."/>
        </authorList>
    </citation>
    <scope>NUCLEOTIDE SEQUENCE</scope>
    <source>
        <strain evidence="14">LTLLF</strain>
        <tissue evidence="14">Muscle</tissue>
    </source>
</reference>
<dbReference type="Gene3D" id="3.30.200.20">
    <property type="entry name" value="Phosphorylase Kinase, domain 1"/>
    <property type="match status" value="1"/>
</dbReference>
<keyword evidence="5 14" id="KW-0418">Kinase</keyword>